<gene>
    <name evidence="2" type="ORF">AK830_g5988</name>
</gene>
<reference evidence="2 3" key="1">
    <citation type="submission" date="2015-09" db="EMBL/GenBank/DDBJ databases">
        <title>Draft genome of a European isolate of the apple canker pathogen Neonectria ditissima.</title>
        <authorList>
            <person name="Gomez-Cortecero A."/>
            <person name="Harrison R.J."/>
            <person name="Armitage A.D."/>
        </authorList>
    </citation>
    <scope>NUCLEOTIDE SEQUENCE [LARGE SCALE GENOMIC DNA]</scope>
    <source>
        <strain evidence="2 3">R09/05</strain>
    </source>
</reference>
<accession>A0A0P7B3G3</accession>
<dbReference type="Proteomes" id="UP000050424">
    <property type="component" value="Unassembled WGS sequence"/>
</dbReference>
<sequence>MAPRSRNPPPRRPSRSKHNSNPNPKLKQKPSSSYLVPALSSLRTLPPISHASATSPASLPASTISQQAPSAKHASWNMSVDFNNRDSPVEISDTCEVWHSVPGAHPLRLNPPFTTVDKGLTPVSRDEPFHPQQRAQHIQVLDHYWGGRG</sequence>
<dbReference type="AlphaFoldDB" id="A0A0P7B3G3"/>
<dbReference type="EMBL" id="LKCW01000081">
    <property type="protein sequence ID" value="KPM40582.1"/>
    <property type="molecule type" value="Genomic_DNA"/>
</dbReference>
<feature type="compositionally biased region" description="Pro residues" evidence="1">
    <location>
        <begin position="1"/>
        <end position="11"/>
    </location>
</feature>
<organism evidence="2 3">
    <name type="scientific">Neonectria ditissima</name>
    <dbReference type="NCBI Taxonomy" id="78410"/>
    <lineage>
        <taxon>Eukaryota</taxon>
        <taxon>Fungi</taxon>
        <taxon>Dikarya</taxon>
        <taxon>Ascomycota</taxon>
        <taxon>Pezizomycotina</taxon>
        <taxon>Sordariomycetes</taxon>
        <taxon>Hypocreomycetidae</taxon>
        <taxon>Hypocreales</taxon>
        <taxon>Nectriaceae</taxon>
        <taxon>Neonectria</taxon>
    </lineage>
</organism>
<proteinExistence type="predicted"/>
<keyword evidence="3" id="KW-1185">Reference proteome</keyword>
<protein>
    <submittedName>
        <fullName evidence="2">Uncharacterized protein</fullName>
    </submittedName>
</protein>
<evidence type="ECO:0000313" key="2">
    <source>
        <dbReference type="EMBL" id="KPM40582.1"/>
    </source>
</evidence>
<name>A0A0P7B3G3_9HYPO</name>
<feature type="compositionally biased region" description="Low complexity" evidence="1">
    <location>
        <begin position="49"/>
        <end position="65"/>
    </location>
</feature>
<evidence type="ECO:0000256" key="1">
    <source>
        <dbReference type="SAM" id="MobiDB-lite"/>
    </source>
</evidence>
<comment type="caution">
    <text evidence="2">The sequence shown here is derived from an EMBL/GenBank/DDBJ whole genome shotgun (WGS) entry which is preliminary data.</text>
</comment>
<feature type="region of interest" description="Disordered" evidence="1">
    <location>
        <begin position="1"/>
        <end position="73"/>
    </location>
</feature>
<evidence type="ECO:0000313" key="3">
    <source>
        <dbReference type="Proteomes" id="UP000050424"/>
    </source>
</evidence>